<evidence type="ECO:0000256" key="1">
    <source>
        <dbReference type="SAM" id="Phobius"/>
    </source>
</evidence>
<protein>
    <submittedName>
        <fullName evidence="2">Uncharacterized protein</fullName>
    </submittedName>
</protein>
<evidence type="ECO:0000313" key="3">
    <source>
        <dbReference type="Proteomes" id="UP001209540"/>
    </source>
</evidence>
<name>A0AAD5K8F6_9FUNG</name>
<reference evidence="2" key="2">
    <citation type="submission" date="2023-02" db="EMBL/GenBank/DDBJ databases">
        <authorList>
            <consortium name="DOE Joint Genome Institute"/>
            <person name="Mondo S.J."/>
            <person name="Chang Y."/>
            <person name="Wang Y."/>
            <person name="Ahrendt S."/>
            <person name="Andreopoulos W."/>
            <person name="Barry K."/>
            <person name="Beard J."/>
            <person name="Benny G.L."/>
            <person name="Blankenship S."/>
            <person name="Bonito G."/>
            <person name="Cuomo C."/>
            <person name="Desiro A."/>
            <person name="Gervers K.A."/>
            <person name="Hundley H."/>
            <person name="Kuo A."/>
            <person name="LaButti K."/>
            <person name="Lang B.F."/>
            <person name="Lipzen A."/>
            <person name="O'Donnell K."/>
            <person name="Pangilinan J."/>
            <person name="Reynolds N."/>
            <person name="Sandor L."/>
            <person name="Smith M.W."/>
            <person name="Tsang A."/>
            <person name="Grigoriev I.V."/>
            <person name="Stajich J.E."/>
            <person name="Spatafora J.W."/>
        </authorList>
    </citation>
    <scope>NUCLEOTIDE SEQUENCE</scope>
    <source>
        <strain evidence="2">RSA 2281</strain>
    </source>
</reference>
<keyword evidence="1" id="KW-0472">Membrane</keyword>
<reference evidence="2" key="1">
    <citation type="journal article" date="2022" name="IScience">
        <title>Evolution of zygomycete secretomes and the origins of terrestrial fungal ecologies.</title>
        <authorList>
            <person name="Chang Y."/>
            <person name="Wang Y."/>
            <person name="Mondo S."/>
            <person name="Ahrendt S."/>
            <person name="Andreopoulos W."/>
            <person name="Barry K."/>
            <person name="Beard J."/>
            <person name="Benny G.L."/>
            <person name="Blankenship S."/>
            <person name="Bonito G."/>
            <person name="Cuomo C."/>
            <person name="Desiro A."/>
            <person name="Gervers K.A."/>
            <person name="Hundley H."/>
            <person name="Kuo A."/>
            <person name="LaButti K."/>
            <person name="Lang B.F."/>
            <person name="Lipzen A."/>
            <person name="O'Donnell K."/>
            <person name="Pangilinan J."/>
            <person name="Reynolds N."/>
            <person name="Sandor L."/>
            <person name="Smith M.E."/>
            <person name="Tsang A."/>
            <person name="Grigoriev I.V."/>
            <person name="Stajich J.E."/>
            <person name="Spatafora J.W."/>
        </authorList>
    </citation>
    <scope>NUCLEOTIDE SEQUENCE</scope>
    <source>
        <strain evidence="2">RSA 2281</strain>
    </source>
</reference>
<keyword evidence="3" id="KW-1185">Reference proteome</keyword>
<feature type="transmembrane region" description="Helical" evidence="1">
    <location>
        <begin position="239"/>
        <end position="257"/>
    </location>
</feature>
<dbReference type="EMBL" id="JAIXMP010000004">
    <property type="protein sequence ID" value="KAI9274499.1"/>
    <property type="molecule type" value="Genomic_DNA"/>
</dbReference>
<keyword evidence="1" id="KW-1133">Transmembrane helix</keyword>
<dbReference type="AlphaFoldDB" id="A0AAD5K8F6"/>
<keyword evidence="1" id="KW-0812">Transmembrane</keyword>
<dbReference type="Proteomes" id="UP001209540">
    <property type="component" value="Unassembled WGS sequence"/>
</dbReference>
<evidence type="ECO:0000313" key="2">
    <source>
        <dbReference type="EMBL" id="KAI9274499.1"/>
    </source>
</evidence>
<proteinExistence type="predicted"/>
<comment type="caution">
    <text evidence="2">The sequence shown here is derived from an EMBL/GenBank/DDBJ whole genome shotgun (WGS) entry which is preliminary data.</text>
</comment>
<accession>A0AAD5K8F6</accession>
<sequence length="258" mass="29384">MYLFFKIVSPENTTPHTNILPVLTVDTGSTPSPLLNNSMNKNNHLAALSLQQPQPPIVSLSAPSSPEEPEVSCNLHEIKCQMQNFVVPTDWYPTGSQAPCFDHESIESINAQKIIAHLKEGIARFEYLIHLEEQKIESNKSEMVEYMKKLKTMDKEAEHVNAMITYGRFDAVTRMKTLLREVNSCVPRLQILRGQHKHTTTSIEGYNKSMNMTDRLEILQVQARTTTRTEAVWTRVRHWGPFITIITLSMLIALLAVR</sequence>
<gene>
    <name evidence="2" type="ORF">BDA99DRAFT_240646</name>
</gene>
<organism evidence="2 3">
    <name type="scientific">Phascolomyces articulosus</name>
    <dbReference type="NCBI Taxonomy" id="60185"/>
    <lineage>
        <taxon>Eukaryota</taxon>
        <taxon>Fungi</taxon>
        <taxon>Fungi incertae sedis</taxon>
        <taxon>Mucoromycota</taxon>
        <taxon>Mucoromycotina</taxon>
        <taxon>Mucoromycetes</taxon>
        <taxon>Mucorales</taxon>
        <taxon>Lichtheimiaceae</taxon>
        <taxon>Phascolomyces</taxon>
    </lineage>
</organism>